<evidence type="ECO:0000313" key="2">
    <source>
        <dbReference type="Proteomes" id="UP001385951"/>
    </source>
</evidence>
<accession>A0AAW0G0H5</accession>
<protein>
    <submittedName>
        <fullName evidence="1">Uncharacterized protein</fullName>
    </submittedName>
</protein>
<gene>
    <name evidence="1" type="ORF">QCA50_009738</name>
</gene>
<evidence type="ECO:0000313" key="1">
    <source>
        <dbReference type="EMBL" id="KAK7687233.1"/>
    </source>
</evidence>
<comment type="caution">
    <text evidence="1">The sequence shown here is derived from an EMBL/GenBank/DDBJ whole genome shotgun (WGS) entry which is preliminary data.</text>
</comment>
<reference evidence="1 2" key="1">
    <citation type="submission" date="2022-09" db="EMBL/GenBank/DDBJ databases">
        <authorList>
            <person name="Palmer J.M."/>
        </authorList>
    </citation>
    <scope>NUCLEOTIDE SEQUENCE [LARGE SCALE GENOMIC DNA]</scope>
    <source>
        <strain evidence="1 2">DSM 7382</strain>
    </source>
</reference>
<name>A0AAW0G0H5_9APHY</name>
<keyword evidence="2" id="KW-1185">Reference proteome</keyword>
<sequence>MVACPCARSLSVKLLRDLVLGSVDGDLDYRIAIAISFWSASSRISLSAQLTLSGTTRPRCSYGLQET</sequence>
<proteinExistence type="predicted"/>
<dbReference type="EMBL" id="JASBNA010000014">
    <property type="protein sequence ID" value="KAK7687233.1"/>
    <property type="molecule type" value="Genomic_DNA"/>
</dbReference>
<dbReference type="AlphaFoldDB" id="A0AAW0G0H5"/>
<organism evidence="1 2">
    <name type="scientific">Cerrena zonata</name>
    <dbReference type="NCBI Taxonomy" id="2478898"/>
    <lineage>
        <taxon>Eukaryota</taxon>
        <taxon>Fungi</taxon>
        <taxon>Dikarya</taxon>
        <taxon>Basidiomycota</taxon>
        <taxon>Agaricomycotina</taxon>
        <taxon>Agaricomycetes</taxon>
        <taxon>Polyporales</taxon>
        <taxon>Cerrenaceae</taxon>
        <taxon>Cerrena</taxon>
    </lineage>
</organism>
<dbReference type="Proteomes" id="UP001385951">
    <property type="component" value="Unassembled WGS sequence"/>
</dbReference>